<dbReference type="SUPFAM" id="SSF52540">
    <property type="entry name" value="P-loop containing nucleoside triphosphate hydrolases"/>
    <property type="match status" value="1"/>
</dbReference>
<keyword evidence="3" id="KW-0547">Nucleotide-binding</keyword>
<proteinExistence type="predicted"/>
<feature type="domain" description="DUF4143" evidence="2">
    <location>
        <begin position="196"/>
        <end position="304"/>
    </location>
</feature>
<dbReference type="Gene3D" id="3.40.50.300">
    <property type="entry name" value="P-loop containing nucleotide triphosphate hydrolases"/>
    <property type="match status" value="1"/>
</dbReference>
<dbReference type="GO" id="GO:0005524">
    <property type="term" value="F:ATP binding"/>
    <property type="evidence" value="ECO:0007669"/>
    <property type="project" value="UniProtKB-KW"/>
</dbReference>
<dbReference type="InterPro" id="IPR041682">
    <property type="entry name" value="AAA_14"/>
</dbReference>
<dbReference type="InterPro" id="IPR027417">
    <property type="entry name" value="P-loop_NTPase"/>
</dbReference>
<feature type="non-terminal residue" evidence="3">
    <location>
        <position position="305"/>
    </location>
</feature>
<reference evidence="3 4" key="1">
    <citation type="journal article" date="2017" name="ISME J.">
        <title>Energy and carbon metabolisms in a deep terrestrial subsurface fluid microbial community.</title>
        <authorList>
            <person name="Momper L."/>
            <person name="Jungbluth S.P."/>
            <person name="Lee M.D."/>
            <person name="Amend J.P."/>
        </authorList>
    </citation>
    <scope>NUCLEOTIDE SEQUENCE [LARGE SCALE GENOMIC DNA]</scope>
    <source>
        <strain evidence="3">SURF_29</strain>
    </source>
</reference>
<sequence>MFKRYAYKNIFSRLTEPRRFIQALSGPRQVGKTTLIQQVMKDIGIPGHYVSADAVSAASPVWLQQQWETARIKHKSGRHKKGFILAIDEIQKIPGWSDTVKLLWDQDTGNRTNIKVVLLGSAPLLVQKGLTESLAGRFEMFRIPHWSYSEIKEAFGFSPEQFIYFGGYPGAAGLISDENRWRHYIRDSLIETTISKDIFMMTRVDKPALLRNLFEIGCSYSGQIVSLNKMLGQLHDAGNVTTLSHYLDLLAGAGMIIGLQKYSPKKIAEKASSPKLQVLNTALITAQTDTGFEKTRLDGERWGRL</sequence>
<dbReference type="Pfam" id="PF13635">
    <property type="entry name" value="DUF4143"/>
    <property type="match status" value="1"/>
</dbReference>
<dbReference type="AlphaFoldDB" id="A0A419DBY9"/>
<dbReference type="CDD" id="cd00009">
    <property type="entry name" value="AAA"/>
    <property type="match status" value="1"/>
</dbReference>
<evidence type="ECO:0000313" key="3">
    <source>
        <dbReference type="EMBL" id="RJO60676.1"/>
    </source>
</evidence>
<name>A0A419DBY9_9BACT</name>
<accession>A0A419DBY9</accession>
<dbReference type="InterPro" id="IPR025420">
    <property type="entry name" value="DUF4143"/>
</dbReference>
<keyword evidence="3" id="KW-0067">ATP-binding</keyword>
<feature type="domain" description="AAA" evidence="1">
    <location>
        <begin position="21"/>
        <end position="151"/>
    </location>
</feature>
<dbReference type="EMBL" id="QZJW01000041">
    <property type="protein sequence ID" value="RJO60676.1"/>
    <property type="molecule type" value="Genomic_DNA"/>
</dbReference>
<evidence type="ECO:0000259" key="2">
    <source>
        <dbReference type="Pfam" id="PF13635"/>
    </source>
</evidence>
<dbReference type="Proteomes" id="UP000285655">
    <property type="component" value="Unassembled WGS sequence"/>
</dbReference>
<protein>
    <submittedName>
        <fullName evidence="3">ATP-binding protein</fullName>
    </submittedName>
</protein>
<organism evidence="3 4">
    <name type="scientific">candidate division WS5 bacterium</name>
    <dbReference type="NCBI Taxonomy" id="2093353"/>
    <lineage>
        <taxon>Bacteria</taxon>
        <taxon>candidate division WS5</taxon>
    </lineage>
</organism>
<dbReference type="Pfam" id="PF13173">
    <property type="entry name" value="AAA_14"/>
    <property type="match status" value="1"/>
</dbReference>
<evidence type="ECO:0000259" key="1">
    <source>
        <dbReference type="Pfam" id="PF13173"/>
    </source>
</evidence>
<dbReference type="PANTHER" id="PTHR43566">
    <property type="entry name" value="CONSERVED PROTEIN"/>
    <property type="match status" value="1"/>
</dbReference>
<comment type="caution">
    <text evidence="3">The sequence shown here is derived from an EMBL/GenBank/DDBJ whole genome shotgun (WGS) entry which is preliminary data.</text>
</comment>
<evidence type="ECO:0000313" key="4">
    <source>
        <dbReference type="Proteomes" id="UP000285655"/>
    </source>
</evidence>
<dbReference type="PANTHER" id="PTHR43566:SF1">
    <property type="entry name" value="AAA+ ATPASE DOMAIN-CONTAINING PROTEIN"/>
    <property type="match status" value="1"/>
</dbReference>
<gene>
    <name evidence="3" type="ORF">C4544_04640</name>
</gene>